<feature type="compositionally biased region" description="Low complexity" evidence="1">
    <location>
        <begin position="256"/>
        <end position="266"/>
    </location>
</feature>
<feature type="transmembrane region" description="Helical" evidence="2">
    <location>
        <begin position="12"/>
        <end position="33"/>
    </location>
</feature>
<keyword evidence="2" id="KW-0812">Transmembrane</keyword>
<organism evidence="3 4">
    <name type="scientific">Spodoptera exigua</name>
    <name type="common">Beet armyworm</name>
    <name type="synonym">Noctua fulgens</name>
    <dbReference type="NCBI Taxonomy" id="7107"/>
    <lineage>
        <taxon>Eukaryota</taxon>
        <taxon>Metazoa</taxon>
        <taxon>Ecdysozoa</taxon>
        <taxon>Arthropoda</taxon>
        <taxon>Hexapoda</taxon>
        <taxon>Insecta</taxon>
        <taxon>Pterygota</taxon>
        <taxon>Neoptera</taxon>
        <taxon>Endopterygota</taxon>
        <taxon>Lepidoptera</taxon>
        <taxon>Glossata</taxon>
        <taxon>Ditrysia</taxon>
        <taxon>Noctuoidea</taxon>
        <taxon>Noctuidae</taxon>
        <taxon>Amphipyrinae</taxon>
        <taxon>Spodoptera</taxon>
    </lineage>
</organism>
<protein>
    <recommendedName>
        <fullName evidence="5">Nephrin</fullName>
    </recommendedName>
</protein>
<evidence type="ECO:0000313" key="3">
    <source>
        <dbReference type="EMBL" id="KAH9635443.1"/>
    </source>
</evidence>
<name>A0A922MF65_SPOEX</name>
<evidence type="ECO:0000256" key="1">
    <source>
        <dbReference type="SAM" id="MobiDB-lite"/>
    </source>
</evidence>
<feature type="compositionally biased region" description="Polar residues" evidence="1">
    <location>
        <begin position="267"/>
        <end position="301"/>
    </location>
</feature>
<comment type="caution">
    <text evidence="3">The sequence shown here is derived from an EMBL/GenBank/DDBJ whole genome shotgun (WGS) entry which is preliminary data.</text>
</comment>
<sequence length="342" mass="36243">MIFVLETFPLLLILFGVTSGTIMVAAVIMLVILCQRKQRKNKQTQVTEKPDVTVTAEELYKENDRNSNISDLKLELRQANGSCEIDYSNTGSDSTLCSNAKLGSGIPLAGTVPLSSINQQNTYQPYRYSNDYTDPAYADCYKVNGFNNGYQTSVNGSLPRSVDTPSTVQFNTGNGSQNNSLQRKQKRQDSSNALNNLGLPTPDANRVPNGGIIHGVDVRYAATYGNPHLRTGGGLGFATTVNTAKPASTPAPPPYSSVRSSVVLPSGNSSHSITSPTSLASPQCATSPITTSTMSTDSTQPAVGVATSSATPQSPSAHYILAPSNRTISNATVTKKGKNILS</sequence>
<accession>A0A922MF65</accession>
<evidence type="ECO:0000313" key="4">
    <source>
        <dbReference type="Proteomes" id="UP000814243"/>
    </source>
</evidence>
<dbReference type="AlphaFoldDB" id="A0A922MF65"/>
<dbReference type="EMBL" id="JACEFF010000550">
    <property type="protein sequence ID" value="KAH9635443.1"/>
    <property type="molecule type" value="Genomic_DNA"/>
</dbReference>
<evidence type="ECO:0000256" key="2">
    <source>
        <dbReference type="SAM" id="Phobius"/>
    </source>
</evidence>
<gene>
    <name evidence="3" type="ORF">HF086_008980</name>
</gene>
<keyword evidence="2" id="KW-1133">Transmembrane helix</keyword>
<evidence type="ECO:0008006" key="5">
    <source>
        <dbReference type="Google" id="ProtNLM"/>
    </source>
</evidence>
<reference evidence="3" key="1">
    <citation type="journal article" date="2021" name="G3 (Bethesda)">
        <title>Genome and transcriptome analysis of the beet armyworm Spodoptera exigua reveals targets for pest control. .</title>
        <authorList>
            <person name="Simon S."/>
            <person name="Breeschoten T."/>
            <person name="Jansen H.J."/>
            <person name="Dirks R.P."/>
            <person name="Schranz M.E."/>
            <person name="Ros V.I.D."/>
        </authorList>
    </citation>
    <scope>NUCLEOTIDE SEQUENCE</scope>
    <source>
        <strain evidence="3">TB_SE_WUR_2020</strain>
    </source>
</reference>
<feature type="compositionally biased region" description="Polar residues" evidence="1">
    <location>
        <begin position="170"/>
        <end position="182"/>
    </location>
</feature>
<feature type="region of interest" description="Disordered" evidence="1">
    <location>
        <begin position="245"/>
        <end position="314"/>
    </location>
</feature>
<keyword evidence="2" id="KW-0472">Membrane</keyword>
<dbReference type="Proteomes" id="UP000814243">
    <property type="component" value="Unassembled WGS sequence"/>
</dbReference>
<feature type="region of interest" description="Disordered" evidence="1">
    <location>
        <begin position="170"/>
        <end position="208"/>
    </location>
</feature>
<proteinExistence type="predicted"/>